<dbReference type="AlphaFoldDB" id="A0AAE9XV22"/>
<evidence type="ECO:0000256" key="4">
    <source>
        <dbReference type="ARBA" id="ARBA00022759"/>
    </source>
</evidence>
<feature type="binding site" evidence="7">
    <location>
        <position position="156"/>
    </location>
    <ligand>
        <name>Zn(2+)</name>
        <dbReference type="ChEBI" id="CHEBI:29105"/>
        <note>catalytic</note>
    </ligand>
</feature>
<dbReference type="GO" id="GO:0005737">
    <property type="term" value="C:cytoplasm"/>
    <property type="evidence" value="ECO:0007669"/>
    <property type="project" value="UniProtKB-SubCell"/>
</dbReference>
<dbReference type="InterPro" id="IPR020549">
    <property type="entry name" value="YbeY_CS"/>
</dbReference>
<dbReference type="GO" id="GO:0004521">
    <property type="term" value="F:RNA endonuclease activity"/>
    <property type="evidence" value="ECO:0007669"/>
    <property type="project" value="UniProtKB-UniRule"/>
</dbReference>
<reference evidence="9" key="1">
    <citation type="submission" date="2023-01" db="EMBL/GenBank/DDBJ databases">
        <title>The genome sequence of Kordiimonadaceae bacterium 6D33.</title>
        <authorList>
            <person name="Liu Y."/>
        </authorList>
    </citation>
    <scope>NUCLEOTIDE SEQUENCE</scope>
    <source>
        <strain evidence="9">6D33</strain>
    </source>
</reference>
<dbReference type="GO" id="GO:0004222">
    <property type="term" value="F:metalloendopeptidase activity"/>
    <property type="evidence" value="ECO:0007669"/>
    <property type="project" value="InterPro"/>
</dbReference>
<name>A0AAE9XV22_9PROT</name>
<dbReference type="HAMAP" id="MF_00009">
    <property type="entry name" value="Endoribonucl_YbeY"/>
    <property type="match status" value="1"/>
</dbReference>
<organism evidence="9 10">
    <name type="scientific">Gimibacter soli</name>
    <dbReference type="NCBI Taxonomy" id="3024400"/>
    <lineage>
        <taxon>Bacteria</taxon>
        <taxon>Pseudomonadati</taxon>
        <taxon>Pseudomonadota</taxon>
        <taxon>Alphaproteobacteria</taxon>
        <taxon>Kordiimonadales</taxon>
        <taxon>Temperatibacteraceae</taxon>
        <taxon>Gimibacter</taxon>
    </lineage>
</organism>
<evidence type="ECO:0000256" key="5">
    <source>
        <dbReference type="ARBA" id="ARBA00022801"/>
    </source>
</evidence>
<feature type="binding site" evidence="7">
    <location>
        <position position="166"/>
    </location>
    <ligand>
        <name>Zn(2+)</name>
        <dbReference type="ChEBI" id="CHEBI:29105"/>
        <note>catalytic</note>
    </ligand>
</feature>
<comment type="similarity">
    <text evidence="1 7">Belongs to the endoribonuclease YbeY family.</text>
</comment>
<keyword evidence="3 7" id="KW-0479">Metal-binding</keyword>
<dbReference type="NCBIfam" id="TIGR00043">
    <property type="entry name" value="rRNA maturation RNase YbeY"/>
    <property type="match status" value="1"/>
</dbReference>
<gene>
    <name evidence="7 9" type="primary">ybeY</name>
    <name evidence="9" type="ORF">PH603_00530</name>
</gene>
<dbReference type="KEGG" id="gso:PH603_00530"/>
<dbReference type="GO" id="GO:0008270">
    <property type="term" value="F:zinc ion binding"/>
    <property type="evidence" value="ECO:0007669"/>
    <property type="project" value="UniProtKB-UniRule"/>
</dbReference>
<keyword evidence="10" id="KW-1185">Reference proteome</keyword>
<proteinExistence type="inferred from homology"/>
<keyword evidence="6 7" id="KW-0862">Zinc</keyword>
<accession>A0AAE9XV22</accession>
<keyword evidence="7" id="KW-0698">rRNA processing</keyword>
<comment type="function">
    <text evidence="7">Single strand-specific metallo-endoribonuclease involved in late-stage 70S ribosome quality control and in maturation of the 3' terminus of the 16S rRNA.</text>
</comment>
<evidence type="ECO:0000256" key="7">
    <source>
        <dbReference type="HAMAP-Rule" id="MF_00009"/>
    </source>
</evidence>
<dbReference type="InterPro" id="IPR002036">
    <property type="entry name" value="YbeY"/>
</dbReference>
<dbReference type="PANTHER" id="PTHR46986:SF1">
    <property type="entry name" value="ENDORIBONUCLEASE YBEY, CHLOROPLASTIC"/>
    <property type="match status" value="1"/>
</dbReference>
<feature type="region of interest" description="Disordered" evidence="8">
    <location>
        <begin position="1"/>
        <end position="24"/>
    </location>
</feature>
<evidence type="ECO:0000313" key="10">
    <source>
        <dbReference type="Proteomes" id="UP001217500"/>
    </source>
</evidence>
<keyword evidence="2 7" id="KW-0540">Nuclease</keyword>
<keyword evidence="5 7" id="KW-0378">Hydrolase</keyword>
<keyword evidence="4 7" id="KW-0255">Endonuclease</keyword>
<dbReference type="Proteomes" id="UP001217500">
    <property type="component" value="Chromosome"/>
</dbReference>
<keyword evidence="7" id="KW-0690">Ribosome biogenesis</keyword>
<sequence length="199" mass="21397">MTGDGSSSRRGEPRPDGSSGSPSLLTIDIEIRDNAWQTIGGLEAMAMRAVTAALKAEADDGGVDILAVPAELSMVFTDDEDQRSLNRDYRDKDKSTNVLSFPGVEPDEIEDAAEFAAAGGPPLMLGDMTLAWGVVSREAEEQGKTLADHLTHLVVHGTLHLAGHDHIDDEEAEVMESLERDILAHLGIADPYEVELIHD</sequence>
<dbReference type="PROSITE" id="PS01306">
    <property type="entry name" value="UPF0054"/>
    <property type="match status" value="1"/>
</dbReference>
<dbReference type="EC" id="3.1.-.-" evidence="7"/>
<dbReference type="Gene3D" id="3.40.390.30">
    <property type="entry name" value="Metalloproteases ('zincins'), catalytic domain"/>
    <property type="match status" value="1"/>
</dbReference>
<feature type="binding site" evidence="7">
    <location>
        <position position="160"/>
    </location>
    <ligand>
        <name>Zn(2+)</name>
        <dbReference type="ChEBI" id="CHEBI:29105"/>
        <note>catalytic</note>
    </ligand>
</feature>
<evidence type="ECO:0000256" key="8">
    <source>
        <dbReference type="SAM" id="MobiDB-lite"/>
    </source>
</evidence>
<evidence type="ECO:0000256" key="6">
    <source>
        <dbReference type="ARBA" id="ARBA00022833"/>
    </source>
</evidence>
<dbReference type="PANTHER" id="PTHR46986">
    <property type="entry name" value="ENDORIBONUCLEASE YBEY, CHLOROPLASTIC"/>
    <property type="match status" value="1"/>
</dbReference>
<dbReference type="EMBL" id="CP116805">
    <property type="protein sequence ID" value="WCL54243.1"/>
    <property type="molecule type" value="Genomic_DNA"/>
</dbReference>
<evidence type="ECO:0000256" key="2">
    <source>
        <dbReference type="ARBA" id="ARBA00022722"/>
    </source>
</evidence>
<evidence type="ECO:0000256" key="3">
    <source>
        <dbReference type="ARBA" id="ARBA00022723"/>
    </source>
</evidence>
<dbReference type="SUPFAM" id="SSF55486">
    <property type="entry name" value="Metalloproteases ('zincins'), catalytic domain"/>
    <property type="match status" value="1"/>
</dbReference>
<dbReference type="InterPro" id="IPR023091">
    <property type="entry name" value="MetalPrtase_cat_dom_sf_prd"/>
</dbReference>
<comment type="cofactor">
    <cofactor evidence="7">
        <name>Zn(2+)</name>
        <dbReference type="ChEBI" id="CHEBI:29105"/>
    </cofactor>
    <text evidence="7">Binds 1 zinc ion.</text>
</comment>
<comment type="subcellular location">
    <subcellularLocation>
        <location evidence="7">Cytoplasm</location>
    </subcellularLocation>
</comment>
<dbReference type="GO" id="GO:0006364">
    <property type="term" value="P:rRNA processing"/>
    <property type="evidence" value="ECO:0007669"/>
    <property type="project" value="UniProtKB-UniRule"/>
</dbReference>
<evidence type="ECO:0000313" key="9">
    <source>
        <dbReference type="EMBL" id="WCL54243.1"/>
    </source>
</evidence>
<protein>
    <recommendedName>
        <fullName evidence="7">Endoribonuclease YbeY</fullName>
        <ecNumber evidence="7">3.1.-.-</ecNumber>
    </recommendedName>
</protein>
<evidence type="ECO:0000256" key="1">
    <source>
        <dbReference type="ARBA" id="ARBA00010875"/>
    </source>
</evidence>
<dbReference type="Pfam" id="PF02130">
    <property type="entry name" value="YbeY"/>
    <property type="match status" value="1"/>
</dbReference>
<keyword evidence="7" id="KW-0963">Cytoplasm</keyword>